<dbReference type="RefSeq" id="WP_308712419.1">
    <property type="nucleotide sequence ID" value="NZ_JAVHUY010000009.1"/>
</dbReference>
<evidence type="ECO:0000313" key="8">
    <source>
        <dbReference type="Proteomes" id="UP001230908"/>
    </source>
</evidence>
<feature type="transmembrane region" description="Helical" evidence="5">
    <location>
        <begin position="12"/>
        <end position="34"/>
    </location>
</feature>
<dbReference type="Proteomes" id="UP001230908">
    <property type="component" value="Unassembled WGS sequence"/>
</dbReference>
<dbReference type="Pfam" id="PF07690">
    <property type="entry name" value="MFS_1"/>
    <property type="match status" value="1"/>
</dbReference>
<evidence type="ECO:0000256" key="1">
    <source>
        <dbReference type="ARBA" id="ARBA00004651"/>
    </source>
</evidence>
<gene>
    <name evidence="7" type="ORF">RB614_11490</name>
</gene>
<keyword evidence="2 5" id="KW-0812">Transmembrane</keyword>
<dbReference type="PROSITE" id="PS50850">
    <property type="entry name" value="MFS"/>
    <property type="match status" value="1"/>
</dbReference>
<feature type="transmembrane region" description="Helical" evidence="5">
    <location>
        <begin position="103"/>
        <end position="123"/>
    </location>
</feature>
<keyword evidence="4 5" id="KW-0472">Membrane</keyword>
<protein>
    <submittedName>
        <fullName evidence="7">MFS transporter</fullName>
    </submittedName>
</protein>
<feature type="transmembrane region" description="Helical" evidence="5">
    <location>
        <begin position="400"/>
        <end position="421"/>
    </location>
</feature>
<comment type="subcellular location">
    <subcellularLocation>
        <location evidence="1">Cell membrane</location>
        <topology evidence="1">Multi-pass membrane protein</topology>
    </subcellularLocation>
</comment>
<dbReference type="EMBL" id="JAVHUY010000009">
    <property type="protein sequence ID" value="MDQ7905145.1"/>
    <property type="molecule type" value="Genomic_DNA"/>
</dbReference>
<dbReference type="PANTHER" id="PTHR23501:SF197">
    <property type="entry name" value="COMD"/>
    <property type="match status" value="1"/>
</dbReference>
<dbReference type="Gene3D" id="1.20.1720.10">
    <property type="entry name" value="Multidrug resistance protein D"/>
    <property type="match status" value="1"/>
</dbReference>
<feature type="domain" description="Major facilitator superfamily (MFS) profile" evidence="6">
    <location>
        <begin position="12"/>
        <end position="457"/>
    </location>
</feature>
<name>A0ABU0ZDL5_9ACTN</name>
<evidence type="ECO:0000259" key="6">
    <source>
        <dbReference type="PROSITE" id="PS50850"/>
    </source>
</evidence>
<feature type="transmembrane region" description="Helical" evidence="5">
    <location>
        <begin position="297"/>
        <end position="323"/>
    </location>
</feature>
<sequence length="471" mass="47869">MGTAEGRGATRTLVALVVAVFGYALMQTVVVPALKLLEVRLHATPTTAAWILTAFLLSSAVLTPLLGRLGDLFGRRRVTLAVLAVYAVGMAGAAAAQNIGQLIAARAVQGAALALVPLSMAILREALPANRLPFAMGLVSGAVGAGGGAGLVVGGLLADHLSWRYLFILGTVIALVSLLLAALWVPVGGYVAAGRADYPGAVLLGGGLVALLLALAKGPSWGWSSPRVLGLFALGAVLFAVLAGVERARNDALLDVGELSDRPMAMTHAAAFLFGAGSYFFYLALPLYAQLPAVGGVGFGSTITVAGLLMLPGMLAVVPASMAVGRIARVLGPRWPLTGGWALFGVGSVLFVLAHDQMWQHAVFYTIVGAGTGLVIGSLPKLIADIVPLARTGTANGINNIARTVGSAVGTALAAAVIASAGTGRLPDSTFTTLFWLAAATAALGIAIGFFATRRDAPAATPTREELVTSR</sequence>
<evidence type="ECO:0000313" key="7">
    <source>
        <dbReference type="EMBL" id="MDQ7905145.1"/>
    </source>
</evidence>
<organism evidence="7 8">
    <name type="scientific">Phytohabitans maris</name>
    <dbReference type="NCBI Taxonomy" id="3071409"/>
    <lineage>
        <taxon>Bacteria</taxon>
        <taxon>Bacillati</taxon>
        <taxon>Actinomycetota</taxon>
        <taxon>Actinomycetes</taxon>
        <taxon>Micromonosporales</taxon>
        <taxon>Micromonosporaceae</taxon>
    </lineage>
</organism>
<feature type="transmembrane region" description="Helical" evidence="5">
    <location>
        <begin position="163"/>
        <end position="186"/>
    </location>
</feature>
<comment type="caution">
    <text evidence="7">The sequence shown here is derived from an EMBL/GenBank/DDBJ whole genome shotgun (WGS) entry which is preliminary data.</text>
</comment>
<evidence type="ECO:0000256" key="5">
    <source>
        <dbReference type="SAM" id="Phobius"/>
    </source>
</evidence>
<dbReference type="InterPro" id="IPR005828">
    <property type="entry name" value="MFS_sugar_transport-like"/>
</dbReference>
<keyword evidence="3 5" id="KW-1133">Transmembrane helix</keyword>
<dbReference type="InterPro" id="IPR036259">
    <property type="entry name" value="MFS_trans_sf"/>
</dbReference>
<feature type="transmembrane region" description="Helical" evidence="5">
    <location>
        <begin position="198"/>
        <end position="216"/>
    </location>
</feature>
<dbReference type="Gene3D" id="1.20.1250.20">
    <property type="entry name" value="MFS general substrate transporter like domains"/>
    <property type="match status" value="1"/>
</dbReference>
<feature type="transmembrane region" description="Helical" evidence="5">
    <location>
        <begin position="228"/>
        <end position="245"/>
    </location>
</feature>
<feature type="transmembrane region" description="Helical" evidence="5">
    <location>
        <begin position="78"/>
        <end position="97"/>
    </location>
</feature>
<accession>A0ABU0ZDL5</accession>
<feature type="transmembrane region" description="Helical" evidence="5">
    <location>
        <begin position="359"/>
        <end position="379"/>
    </location>
</feature>
<feature type="transmembrane region" description="Helical" evidence="5">
    <location>
        <begin position="265"/>
        <end position="285"/>
    </location>
</feature>
<reference evidence="7 8" key="1">
    <citation type="submission" date="2023-08" db="EMBL/GenBank/DDBJ databases">
        <title>Phytohabitans sansha sp. nov., isolated from marine sediment.</title>
        <authorList>
            <person name="Zhao Y."/>
            <person name="Yi K."/>
        </authorList>
    </citation>
    <scope>NUCLEOTIDE SEQUENCE [LARGE SCALE GENOMIC DNA]</scope>
    <source>
        <strain evidence="7 8">ZYX-F-186</strain>
    </source>
</reference>
<feature type="transmembrane region" description="Helical" evidence="5">
    <location>
        <begin position="46"/>
        <end position="66"/>
    </location>
</feature>
<proteinExistence type="predicted"/>
<feature type="transmembrane region" description="Helical" evidence="5">
    <location>
        <begin position="433"/>
        <end position="452"/>
    </location>
</feature>
<evidence type="ECO:0000256" key="3">
    <source>
        <dbReference type="ARBA" id="ARBA00022989"/>
    </source>
</evidence>
<feature type="transmembrane region" description="Helical" evidence="5">
    <location>
        <begin position="335"/>
        <end position="353"/>
    </location>
</feature>
<dbReference type="InterPro" id="IPR020846">
    <property type="entry name" value="MFS_dom"/>
</dbReference>
<evidence type="ECO:0000256" key="4">
    <source>
        <dbReference type="ARBA" id="ARBA00023136"/>
    </source>
</evidence>
<keyword evidence="8" id="KW-1185">Reference proteome</keyword>
<evidence type="ECO:0000256" key="2">
    <source>
        <dbReference type="ARBA" id="ARBA00022692"/>
    </source>
</evidence>
<dbReference type="Pfam" id="PF00083">
    <property type="entry name" value="Sugar_tr"/>
    <property type="match status" value="1"/>
</dbReference>
<feature type="transmembrane region" description="Helical" evidence="5">
    <location>
        <begin position="135"/>
        <end position="157"/>
    </location>
</feature>
<dbReference type="PANTHER" id="PTHR23501">
    <property type="entry name" value="MAJOR FACILITATOR SUPERFAMILY"/>
    <property type="match status" value="1"/>
</dbReference>
<dbReference type="InterPro" id="IPR011701">
    <property type="entry name" value="MFS"/>
</dbReference>
<dbReference type="SUPFAM" id="SSF103473">
    <property type="entry name" value="MFS general substrate transporter"/>
    <property type="match status" value="1"/>
</dbReference>